<feature type="domain" description="DUF7357" evidence="2">
    <location>
        <begin position="6"/>
        <end position="140"/>
    </location>
</feature>
<dbReference type="EMBL" id="SRPY01000301">
    <property type="protein sequence ID" value="KAG5926107.1"/>
    <property type="molecule type" value="Genomic_DNA"/>
</dbReference>
<feature type="region of interest" description="Disordered" evidence="1">
    <location>
        <begin position="540"/>
        <end position="591"/>
    </location>
</feature>
<keyword evidence="4" id="KW-1185">Reference proteome</keyword>
<feature type="compositionally biased region" description="Acidic residues" evidence="1">
    <location>
        <begin position="170"/>
        <end position="183"/>
    </location>
</feature>
<organism evidence="3 4">
    <name type="scientific">Claviceps africana</name>
    <dbReference type="NCBI Taxonomy" id="83212"/>
    <lineage>
        <taxon>Eukaryota</taxon>
        <taxon>Fungi</taxon>
        <taxon>Dikarya</taxon>
        <taxon>Ascomycota</taxon>
        <taxon>Pezizomycotina</taxon>
        <taxon>Sordariomycetes</taxon>
        <taxon>Hypocreomycetidae</taxon>
        <taxon>Hypocreales</taxon>
        <taxon>Clavicipitaceae</taxon>
        <taxon>Claviceps</taxon>
    </lineage>
</organism>
<name>A0A8K0J6R1_9HYPO</name>
<feature type="region of interest" description="Disordered" evidence="1">
    <location>
        <begin position="137"/>
        <end position="220"/>
    </location>
</feature>
<comment type="caution">
    <text evidence="3">The sequence shown here is derived from an EMBL/GenBank/DDBJ whole genome shotgun (WGS) entry which is preliminary data.</text>
</comment>
<evidence type="ECO:0000259" key="2">
    <source>
        <dbReference type="Pfam" id="PF24054"/>
    </source>
</evidence>
<feature type="compositionally biased region" description="Low complexity" evidence="1">
    <location>
        <begin position="507"/>
        <end position="520"/>
    </location>
</feature>
<feature type="compositionally biased region" description="Basic and acidic residues" evidence="1">
    <location>
        <begin position="144"/>
        <end position="161"/>
    </location>
</feature>
<dbReference type="OrthoDB" id="5368821at2759"/>
<dbReference type="AlphaFoldDB" id="A0A8K0J6R1"/>
<accession>A0A8K0J6R1</accession>
<reference evidence="3" key="1">
    <citation type="journal article" date="2020" name="bioRxiv">
        <title>Whole genome comparisons of ergot fungi reveals the divergence and evolution of species within the genus Claviceps are the result of varying mechanisms driving genome evolution and host range expansion.</title>
        <authorList>
            <person name="Wyka S.A."/>
            <person name="Mondo S.J."/>
            <person name="Liu M."/>
            <person name="Dettman J."/>
            <person name="Nalam V."/>
            <person name="Broders K.D."/>
        </authorList>
    </citation>
    <scope>NUCLEOTIDE SEQUENCE</scope>
    <source>
        <strain evidence="3">CCC 489</strain>
    </source>
</reference>
<feature type="compositionally biased region" description="Basic and acidic residues" evidence="1">
    <location>
        <begin position="567"/>
        <end position="577"/>
    </location>
</feature>
<proteinExistence type="predicted"/>
<feature type="region of interest" description="Disordered" evidence="1">
    <location>
        <begin position="342"/>
        <end position="468"/>
    </location>
</feature>
<dbReference type="Proteomes" id="UP000811619">
    <property type="component" value="Unassembled WGS sequence"/>
</dbReference>
<dbReference type="InterPro" id="IPR055781">
    <property type="entry name" value="DUF7357"/>
</dbReference>
<feature type="compositionally biased region" description="Basic residues" evidence="1">
    <location>
        <begin position="441"/>
        <end position="453"/>
    </location>
</feature>
<feature type="compositionally biased region" description="Acidic residues" evidence="1">
    <location>
        <begin position="366"/>
        <end position="381"/>
    </location>
</feature>
<feature type="compositionally biased region" description="Polar residues" evidence="1">
    <location>
        <begin position="430"/>
        <end position="439"/>
    </location>
</feature>
<gene>
    <name evidence="3" type="ORF">E4U42_003651</name>
</gene>
<feature type="compositionally biased region" description="Low complexity" evidence="1">
    <location>
        <begin position="343"/>
        <end position="365"/>
    </location>
</feature>
<feature type="region of interest" description="Disordered" evidence="1">
    <location>
        <begin position="480"/>
        <end position="525"/>
    </location>
</feature>
<feature type="compositionally biased region" description="Basic and acidic residues" evidence="1">
    <location>
        <begin position="419"/>
        <end position="429"/>
    </location>
</feature>
<evidence type="ECO:0000313" key="4">
    <source>
        <dbReference type="Proteomes" id="UP000811619"/>
    </source>
</evidence>
<dbReference type="Pfam" id="PF24054">
    <property type="entry name" value="DUF7357"/>
    <property type="match status" value="1"/>
</dbReference>
<evidence type="ECO:0000256" key="1">
    <source>
        <dbReference type="SAM" id="MobiDB-lite"/>
    </source>
</evidence>
<feature type="compositionally biased region" description="Acidic residues" evidence="1">
    <location>
        <begin position="398"/>
        <end position="416"/>
    </location>
</feature>
<evidence type="ECO:0000313" key="3">
    <source>
        <dbReference type="EMBL" id="KAG5926107.1"/>
    </source>
</evidence>
<protein>
    <recommendedName>
        <fullName evidence="2">DUF7357 domain-containing protein</fullName>
    </recommendedName>
</protein>
<sequence length="833" mass="91674">MSTQDIRLRLAVRRHGVPEVKLVWPCKRSADVTIAKLLASVNEAVPLESGEWGLEDYAVELVGADGDSYECLHFQLVAQTLKDEDQLIIRSLLTDDVIRRRISGRHQISADGKHLVDGVAFGRPWLRAPRDRPAIELPPRKRARIEGHEMGMAELEPDRLLLLEGPPELRDEENDGDDDGEGDADWKPKQRRNISCDSSEQDENDGSTSDGSDSDGEHLEWSREELDEEIKALRDADSASKDDHSDTHECSVEHLAALRTAYPLLSFATIEKELSTQKQNLRKTYDALQKSTNPSLSFDDMMDRMVMGILDQTESSPVQERPVDILLNRRPPPQRPLIEEVVSDGPAASSSSDATSSDDVSSSESSSEDEGDEDEDDDDDESSFHGDDGSSSGSSSDDGSEGSSDESSSDSSDESVSEPVKDAAKRRIQQDNAPSQGLSRTQKRNARRRKQKAMIRQTTSTPSAGDAELRARKEALLGALQADVGEAGRQESPAHPGAAASTPNGDATVAAATSAQSSAQRRARVDMSAGRRMLFGALGLKNPKSKADEERIKQGLMSGAKPLHNSRIVEVDDDGHGSKQAAPGDDDDPDAWKSRVRYRAVECCHEGMELSEPPFPFVQRWDPQQQYGSMRKRKRKAQELDADDFYEPSRPNGCESTNRDPFKSNMVGKADTDAHVAETTFASNGTNGHAEADEADEAEDLPPVPEDPSRLPALERGAAKQGMVITWKQCTMSKATQWQPVMSSLTGEVLVSDPPECGGIPVRLAFRDREYKEKVYDERTGQRIYDKFETPDFEDEDGGEEDDGLRTVAWEEMTEPRILAATSPWMTKGEAQA</sequence>
<feature type="region of interest" description="Disordered" evidence="1">
    <location>
        <begin position="612"/>
        <end position="718"/>
    </location>
</feature>